<evidence type="ECO:0000313" key="7">
    <source>
        <dbReference type="Ensembl" id="ENSCINP00000016566.3"/>
    </source>
</evidence>
<evidence type="ECO:0000256" key="1">
    <source>
        <dbReference type="ARBA" id="ARBA00004613"/>
    </source>
</evidence>
<accession>F6YN27</accession>
<sequence>MKADQTLSNRLRNVDYQRDDDLRYLDQLQEKRQRDLYEKNKRHVRHFYGLMGKRSIGDQPSIFNERASFTGLMGKRGPIPYGRDSNILNPEPRLPLQDKTYNGDYLFGVPQNDRDAIGPDNVQNDNPVANRMMQAILSTILNKYCDEN</sequence>
<dbReference type="RefSeq" id="NP_001027966.1">
    <property type="nucleotide sequence ID" value="NM_001032794.1"/>
</dbReference>
<reference evidence="6" key="2">
    <citation type="journal article" date="2004" name="J. Biol. Chem.">
        <title>Tachykinin and tachykinin receptor of an ascidian, Ciona intestinalis: evolutionary origin of the vertebrate tachykinin family.</title>
        <authorList>
            <person name="Satake H."/>
            <person name="Ogasawara M."/>
            <person name="Kawada T."/>
            <person name="Masuda K."/>
            <person name="Aoyama M."/>
            <person name="Minakata H."/>
            <person name="Chiba T."/>
            <person name="Metoki H."/>
            <person name="Satou Y."/>
            <person name="Satoh N."/>
        </authorList>
    </citation>
    <scope>NUCLEOTIDE SEQUENCE</scope>
</reference>
<dbReference type="PANTHER" id="PTHR11250">
    <property type="entry name" value="TACHYKININ"/>
    <property type="match status" value="1"/>
</dbReference>
<dbReference type="Proteomes" id="UP000008144">
    <property type="component" value="Chromosome 5"/>
</dbReference>
<reference evidence="7" key="3">
    <citation type="journal article" date="2008" name="Genome Biol.">
        <title>Improved genome assembly and evidence-based global gene model set for the chordate Ciona intestinalis: new insight into intron and operon populations.</title>
        <authorList>
            <person name="Satou Y."/>
            <person name="Mineta K."/>
            <person name="Ogasawara M."/>
            <person name="Sasakura Y."/>
            <person name="Shoguchi E."/>
            <person name="Ueno K."/>
            <person name="Yamada L."/>
            <person name="Matsumoto J."/>
            <person name="Wasserscheid J."/>
            <person name="Dewar K."/>
            <person name="Wiley G.B."/>
            <person name="Macmil S.L."/>
            <person name="Roe B.A."/>
            <person name="Zeller R.W."/>
            <person name="Hastings K.E."/>
            <person name="Lemaire P."/>
            <person name="Lindquist E."/>
            <person name="Endo T."/>
            <person name="Hotta K."/>
            <person name="Inaba K."/>
        </authorList>
    </citation>
    <scope>NUCLEOTIDE SEQUENCE [LARGE SCALE GENOMIC DNA]</scope>
    <source>
        <strain evidence="7">wild type</strain>
    </source>
</reference>
<evidence type="ECO:0000313" key="6">
    <source>
        <dbReference type="EMBL" id="BAD52219.1"/>
    </source>
</evidence>
<gene>
    <name evidence="6" type="primary">TK</name>
    <name evidence="7" type="synonym">tk</name>
</gene>
<protein>
    <submittedName>
        <fullName evidence="6 7">Tachykinin</fullName>
    </submittedName>
</protein>
<dbReference type="GO" id="GO:0005576">
    <property type="term" value="C:extracellular region"/>
    <property type="evidence" value="ECO:0007669"/>
    <property type="project" value="UniProtKB-SubCell"/>
</dbReference>
<organism evidence="6">
    <name type="scientific">Ciona intestinalis</name>
    <name type="common">Transparent sea squirt</name>
    <name type="synonym">Ascidia intestinalis</name>
    <dbReference type="NCBI Taxonomy" id="7719"/>
    <lineage>
        <taxon>Eukaryota</taxon>
        <taxon>Metazoa</taxon>
        <taxon>Chordata</taxon>
        <taxon>Tunicata</taxon>
        <taxon>Ascidiacea</taxon>
        <taxon>Phlebobranchia</taxon>
        <taxon>Cionidae</taxon>
        <taxon>Ciona</taxon>
    </lineage>
</organism>
<keyword evidence="4" id="KW-0165">Cleavage on pair of basic residues</keyword>
<comment type="similarity">
    <text evidence="2">Belongs to the tachykinin family.</text>
</comment>
<dbReference type="STRING" id="7719.ENSCINP00000016566"/>
<name>Q60GS9_CIOIN</name>
<keyword evidence="5" id="KW-0732">Signal</keyword>
<dbReference type="AlphaFoldDB" id="Q60GS9"/>
<reference evidence="7" key="4">
    <citation type="submission" date="2025-05" db="UniProtKB">
        <authorList>
            <consortium name="Ensembl"/>
        </authorList>
    </citation>
    <scope>IDENTIFICATION</scope>
</reference>
<evidence type="ECO:0000256" key="5">
    <source>
        <dbReference type="ARBA" id="ARBA00022729"/>
    </source>
</evidence>
<comment type="subcellular location">
    <subcellularLocation>
        <location evidence="1">Secreted</location>
    </subcellularLocation>
</comment>
<keyword evidence="3" id="KW-0964">Secreted</keyword>
<reference evidence="8" key="1">
    <citation type="journal article" date="2002" name="Science">
        <title>The draft genome of Ciona intestinalis: insights into chordate and vertebrate origins.</title>
        <authorList>
            <person name="Dehal P."/>
            <person name="Satou Y."/>
            <person name="Campbell R.K."/>
            <person name="Chapman J."/>
            <person name="Degnan B."/>
            <person name="De Tomaso A."/>
            <person name="Davidson B."/>
            <person name="Di Gregorio A."/>
            <person name="Gelpke M."/>
            <person name="Goodstein D.M."/>
            <person name="Harafuji N."/>
            <person name="Hastings K.E."/>
            <person name="Ho I."/>
            <person name="Hotta K."/>
            <person name="Huang W."/>
            <person name="Kawashima T."/>
            <person name="Lemaire P."/>
            <person name="Martinez D."/>
            <person name="Meinertzhagen I.A."/>
            <person name="Necula S."/>
            <person name="Nonaka M."/>
            <person name="Putnam N."/>
            <person name="Rash S."/>
            <person name="Saiga H."/>
            <person name="Satake M."/>
            <person name="Terry A."/>
            <person name="Yamada L."/>
            <person name="Wang H.G."/>
            <person name="Awazu S."/>
            <person name="Azumi K."/>
            <person name="Boore J."/>
            <person name="Branno M."/>
            <person name="Chin-Bow S."/>
            <person name="DeSantis R."/>
            <person name="Doyle S."/>
            <person name="Francino P."/>
            <person name="Keys D.N."/>
            <person name="Haga S."/>
            <person name="Hayashi H."/>
            <person name="Hino K."/>
            <person name="Imai K.S."/>
            <person name="Inaba K."/>
            <person name="Kano S."/>
            <person name="Kobayashi K."/>
            <person name="Kobayashi M."/>
            <person name="Lee B.I."/>
            <person name="Makabe K.W."/>
            <person name="Manohar C."/>
            <person name="Matassi G."/>
            <person name="Medina M."/>
            <person name="Mochizuki Y."/>
            <person name="Mount S."/>
            <person name="Morishita T."/>
            <person name="Miura S."/>
            <person name="Nakayama A."/>
            <person name="Nishizaka S."/>
            <person name="Nomoto H."/>
            <person name="Ohta F."/>
            <person name="Oishi K."/>
            <person name="Rigoutsos I."/>
            <person name="Sano M."/>
            <person name="Sasaki A."/>
            <person name="Sasakura Y."/>
            <person name="Shoguchi E."/>
            <person name="Shin-i T."/>
            <person name="Spagnuolo A."/>
            <person name="Stainier D."/>
            <person name="Suzuki M.M."/>
            <person name="Tassy O."/>
            <person name="Takatori N."/>
            <person name="Tokuoka M."/>
            <person name="Yagi K."/>
            <person name="Yoshizaki F."/>
            <person name="Wada S."/>
            <person name="Zhang C."/>
            <person name="Hyatt P.D."/>
            <person name="Larimer F."/>
            <person name="Detter C."/>
            <person name="Doggett N."/>
            <person name="Glavina T."/>
            <person name="Hawkins T."/>
            <person name="Richardson P."/>
            <person name="Lucas S."/>
            <person name="Kohara Y."/>
            <person name="Levine M."/>
            <person name="Satoh N."/>
            <person name="Rokhsar D.S."/>
        </authorList>
    </citation>
    <scope>NUCLEOTIDE SEQUENCE [LARGE SCALE GENOMIC DNA]</scope>
</reference>
<dbReference type="KEGG" id="cin:493866"/>
<dbReference type="EMBL" id="AB175738">
    <property type="protein sequence ID" value="BAD52219.1"/>
    <property type="molecule type" value="mRNA"/>
</dbReference>
<evidence type="ECO:0000313" key="8">
    <source>
        <dbReference type="Proteomes" id="UP000008144"/>
    </source>
</evidence>
<evidence type="ECO:0000256" key="2">
    <source>
        <dbReference type="ARBA" id="ARBA00007518"/>
    </source>
</evidence>
<dbReference type="HOGENOM" id="CLU_1758166_0_0_1"/>
<accession>Q60GS9</accession>
<dbReference type="PROSITE" id="PS00267">
    <property type="entry name" value="TACHYKININ"/>
    <property type="match status" value="1"/>
</dbReference>
<dbReference type="PANTHER" id="PTHR11250:SF0">
    <property type="entry name" value="TACHYKININ PRECURSOR 1"/>
    <property type="match status" value="1"/>
</dbReference>
<dbReference type="Ensembl" id="ENSCINT00000016566.3">
    <property type="protein sequence ID" value="ENSCINP00000016566.3"/>
    <property type="gene ID" value="ENSCING00000008109.3"/>
</dbReference>
<proteinExistence type="evidence at transcript level"/>
<dbReference type="CTD" id="21874"/>
<accession>A0A1W2VNG8</accession>
<keyword evidence="8" id="KW-1185">Reference proteome</keyword>
<evidence type="ECO:0000256" key="4">
    <source>
        <dbReference type="ARBA" id="ARBA00022685"/>
    </source>
</evidence>
<dbReference type="GeneID" id="493866"/>
<dbReference type="InterPro" id="IPR013055">
    <property type="entry name" value="Tachy_Neuro_lke_CS"/>
</dbReference>
<evidence type="ECO:0000256" key="3">
    <source>
        <dbReference type="ARBA" id="ARBA00022525"/>
    </source>
</evidence>
<dbReference type="EMBL" id="EAAA01002195">
    <property type="status" value="NOT_ANNOTATED_CDS"/>
    <property type="molecule type" value="Genomic_DNA"/>
</dbReference>